<comment type="caution">
    <text evidence="3">The sequence shown here is derived from an EMBL/GenBank/DDBJ whole genome shotgun (WGS) entry which is preliminary data.</text>
</comment>
<dbReference type="InterPro" id="IPR043504">
    <property type="entry name" value="Peptidase_S1_PA_chymotrypsin"/>
</dbReference>
<dbReference type="Gene3D" id="2.40.10.10">
    <property type="entry name" value="Trypsin-like serine proteases"/>
    <property type="match status" value="1"/>
</dbReference>
<dbReference type="PROSITE" id="PS50240">
    <property type="entry name" value="TRYPSIN_DOM"/>
    <property type="match status" value="1"/>
</dbReference>
<keyword evidence="1" id="KW-1015">Disulfide bond</keyword>
<dbReference type="RefSeq" id="WP_376733553.1">
    <property type="nucleotide sequence ID" value="NZ_JAYMRP010000016.1"/>
</dbReference>
<sequence>MLAGLCLTGGLHTAPAGAIVGGVEAGTYEHPHMVGLYHVPSRQMLCGATLIAARYVLTAAHCVQGPSGHPRDIVAVVGDHDYAAVYDTAYAKVHTVAWSKVHEDYDPYTSDHNIAVLALAKEVEMNYGVQPAKLPWLYDDSSFDDTWLRAFGWGTLSFGGPAPTALHAVGLRTMTNAECTTRGAQRLTSNQMCTHTPGKGACQFDGGGPLTHLDGRGRTLVGIISHGSGCATEVPDVHTRVIRYLNWILKNTPGAAYPV</sequence>
<organism evidence="3 4">
    <name type="scientific">Streptomyces broussonetiae</name>
    <dbReference type="NCBI Taxonomy" id="2686304"/>
    <lineage>
        <taxon>Bacteria</taxon>
        <taxon>Bacillati</taxon>
        <taxon>Actinomycetota</taxon>
        <taxon>Actinomycetes</taxon>
        <taxon>Kitasatosporales</taxon>
        <taxon>Streptomycetaceae</taxon>
        <taxon>Streptomyces</taxon>
    </lineage>
</organism>
<dbReference type="Pfam" id="PF00089">
    <property type="entry name" value="Trypsin"/>
    <property type="match status" value="1"/>
</dbReference>
<dbReference type="InterPro" id="IPR001314">
    <property type="entry name" value="Peptidase_S1A"/>
</dbReference>
<reference evidence="3 4" key="1">
    <citation type="submission" date="2024-01" db="EMBL/GenBank/DDBJ databases">
        <title>Genome mining of biosynthetic gene clusters to explore secondary metabolites of Streptomyces sp.</title>
        <authorList>
            <person name="Baig A."/>
            <person name="Ajitkumar Shintre N."/>
            <person name="Kumar H."/>
            <person name="Anbarasu A."/>
            <person name="Ramaiah S."/>
        </authorList>
    </citation>
    <scope>NUCLEOTIDE SEQUENCE [LARGE SCALE GENOMIC DNA]</scope>
    <source>
        <strain evidence="3 4">A57</strain>
    </source>
</reference>
<dbReference type="InterPro" id="IPR001254">
    <property type="entry name" value="Trypsin_dom"/>
</dbReference>
<keyword evidence="4" id="KW-1185">Reference proteome</keyword>
<dbReference type="SUPFAM" id="SSF50494">
    <property type="entry name" value="Trypsin-like serine proteases"/>
    <property type="match status" value="1"/>
</dbReference>
<keyword evidence="3" id="KW-0378">Hydrolase</keyword>
<evidence type="ECO:0000313" key="4">
    <source>
        <dbReference type="Proteomes" id="UP001585080"/>
    </source>
</evidence>
<dbReference type="InterPro" id="IPR009003">
    <property type="entry name" value="Peptidase_S1_PA"/>
</dbReference>
<accession>A0ABV5EDE6</accession>
<dbReference type="PANTHER" id="PTHR24256">
    <property type="entry name" value="TRYPTASE-RELATED"/>
    <property type="match status" value="1"/>
</dbReference>
<evidence type="ECO:0000259" key="2">
    <source>
        <dbReference type="PROSITE" id="PS50240"/>
    </source>
</evidence>
<dbReference type="GO" id="GO:0006508">
    <property type="term" value="P:proteolysis"/>
    <property type="evidence" value="ECO:0007669"/>
    <property type="project" value="UniProtKB-KW"/>
</dbReference>
<dbReference type="InterPro" id="IPR051487">
    <property type="entry name" value="Ser/Thr_Proteases_Immune/Dev"/>
</dbReference>
<protein>
    <submittedName>
        <fullName evidence="3">Serine protease</fullName>
    </submittedName>
</protein>
<feature type="domain" description="Peptidase S1" evidence="2">
    <location>
        <begin position="19"/>
        <end position="253"/>
    </location>
</feature>
<dbReference type="InterPro" id="IPR018114">
    <property type="entry name" value="TRYPSIN_HIS"/>
</dbReference>
<dbReference type="EMBL" id="JAYMRP010000016">
    <property type="protein sequence ID" value="MFB8774866.1"/>
    <property type="molecule type" value="Genomic_DNA"/>
</dbReference>
<name>A0ABV5EDE6_9ACTN</name>
<dbReference type="CDD" id="cd00190">
    <property type="entry name" value="Tryp_SPc"/>
    <property type="match status" value="1"/>
</dbReference>
<dbReference type="Proteomes" id="UP001585080">
    <property type="component" value="Unassembled WGS sequence"/>
</dbReference>
<keyword evidence="3" id="KW-0645">Protease</keyword>
<evidence type="ECO:0000256" key="1">
    <source>
        <dbReference type="ARBA" id="ARBA00023157"/>
    </source>
</evidence>
<evidence type="ECO:0000313" key="3">
    <source>
        <dbReference type="EMBL" id="MFB8774866.1"/>
    </source>
</evidence>
<dbReference type="GO" id="GO:0008233">
    <property type="term" value="F:peptidase activity"/>
    <property type="evidence" value="ECO:0007669"/>
    <property type="project" value="UniProtKB-KW"/>
</dbReference>
<proteinExistence type="predicted"/>
<dbReference type="PROSITE" id="PS00134">
    <property type="entry name" value="TRYPSIN_HIS"/>
    <property type="match status" value="1"/>
</dbReference>
<gene>
    <name evidence="3" type="ORF">VSS16_19385</name>
</gene>
<dbReference type="PRINTS" id="PR00722">
    <property type="entry name" value="CHYMOTRYPSIN"/>
</dbReference>
<dbReference type="SMART" id="SM00020">
    <property type="entry name" value="Tryp_SPc"/>
    <property type="match status" value="1"/>
</dbReference>